<dbReference type="EMBL" id="CAUYUJ010003179">
    <property type="protein sequence ID" value="CAK0804166.1"/>
    <property type="molecule type" value="Genomic_DNA"/>
</dbReference>
<name>A0ABN9QEQ6_9DINO</name>
<protein>
    <submittedName>
        <fullName evidence="3">Uncharacterized protein</fullName>
    </submittedName>
</protein>
<feature type="compositionally biased region" description="Pro residues" evidence="1">
    <location>
        <begin position="230"/>
        <end position="239"/>
    </location>
</feature>
<evidence type="ECO:0000313" key="4">
    <source>
        <dbReference type="Proteomes" id="UP001189429"/>
    </source>
</evidence>
<evidence type="ECO:0000313" key="3">
    <source>
        <dbReference type="EMBL" id="CAK0804166.1"/>
    </source>
</evidence>
<proteinExistence type="predicted"/>
<sequence length="412" mass="43439">MPLRTVTTAPFVVRHSVSYRDHGGASLPPQTADGATACCVPSSAWGSRAPGRGPASDGGERDWLFVGEGRGGYEREYKYVGEGHGSFSKAVDEHGGLARRCCKCCIACVLLAIVATLLWIWMDPDLRWPAQFRGDHRKPGASGHPATVRPIATSATSTSTTPDPAARCLTLCSFDNVTATCRARVQWAADHLFGEAADSCAPAYSLVMGHCASCRESGCAPAGAGCAPRPTAPPRPSAPRPEGASAPYDCGAEPGDGLAGWSEAKQAWCCAHEHSHCLGTAARTEAACQEQCRLGPVPGTCGSHVRRLARGPLAGQRSPCALGLGLVLRSCPQTRWSLEQQQWCCSQHSRACRDEGGHAVDCGQGPIARWSPRKRALCCRQERVGCPGSEQRGVQGSDGPRWLLQASAASEG</sequence>
<keyword evidence="4" id="KW-1185">Reference proteome</keyword>
<evidence type="ECO:0000256" key="2">
    <source>
        <dbReference type="SAM" id="Phobius"/>
    </source>
</evidence>
<feature type="region of interest" description="Disordered" evidence="1">
    <location>
        <begin position="388"/>
        <end position="412"/>
    </location>
</feature>
<dbReference type="Proteomes" id="UP001189429">
    <property type="component" value="Unassembled WGS sequence"/>
</dbReference>
<keyword evidence="2" id="KW-1133">Transmembrane helix</keyword>
<gene>
    <name evidence="3" type="ORF">PCOR1329_LOCUS11070</name>
</gene>
<keyword evidence="2" id="KW-0812">Transmembrane</keyword>
<keyword evidence="2" id="KW-0472">Membrane</keyword>
<evidence type="ECO:0000256" key="1">
    <source>
        <dbReference type="SAM" id="MobiDB-lite"/>
    </source>
</evidence>
<feature type="transmembrane region" description="Helical" evidence="2">
    <location>
        <begin position="104"/>
        <end position="122"/>
    </location>
</feature>
<comment type="caution">
    <text evidence="3">The sequence shown here is derived from an EMBL/GenBank/DDBJ whole genome shotgun (WGS) entry which is preliminary data.</text>
</comment>
<reference evidence="3" key="1">
    <citation type="submission" date="2023-10" db="EMBL/GenBank/DDBJ databases">
        <authorList>
            <person name="Chen Y."/>
            <person name="Shah S."/>
            <person name="Dougan E. K."/>
            <person name="Thang M."/>
            <person name="Chan C."/>
        </authorList>
    </citation>
    <scope>NUCLEOTIDE SEQUENCE [LARGE SCALE GENOMIC DNA]</scope>
</reference>
<accession>A0ABN9QEQ6</accession>
<feature type="region of interest" description="Disordered" evidence="1">
    <location>
        <begin position="225"/>
        <end position="249"/>
    </location>
</feature>
<organism evidence="3 4">
    <name type="scientific">Prorocentrum cordatum</name>
    <dbReference type="NCBI Taxonomy" id="2364126"/>
    <lineage>
        <taxon>Eukaryota</taxon>
        <taxon>Sar</taxon>
        <taxon>Alveolata</taxon>
        <taxon>Dinophyceae</taxon>
        <taxon>Prorocentrales</taxon>
        <taxon>Prorocentraceae</taxon>
        <taxon>Prorocentrum</taxon>
    </lineage>
</organism>